<evidence type="ECO:0000256" key="3">
    <source>
        <dbReference type="ARBA" id="ARBA00022741"/>
    </source>
</evidence>
<dbReference type="Pfam" id="PF00012">
    <property type="entry name" value="HSP70"/>
    <property type="match status" value="1"/>
</dbReference>
<protein>
    <submittedName>
        <fullName evidence="9">Hsp70 family protein</fullName>
    </submittedName>
</protein>
<feature type="compositionally biased region" description="Low complexity" evidence="7">
    <location>
        <begin position="418"/>
        <end position="432"/>
    </location>
</feature>
<dbReference type="Proteomes" id="UP001595912">
    <property type="component" value="Unassembled WGS sequence"/>
</dbReference>
<evidence type="ECO:0000313" key="10">
    <source>
        <dbReference type="Proteomes" id="UP001595912"/>
    </source>
</evidence>
<evidence type="ECO:0000256" key="8">
    <source>
        <dbReference type="SAM" id="Phobius"/>
    </source>
</evidence>
<dbReference type="SUPFAM" id="SSF50998">
    <property type="entry name" value="Quinoprotein alcohol dehydrogenase-like"/>
    <property type="match status" value="1"/>
</dbReference>
<evidence type="ECO:0000256" key="1">
    <source>
        <dbReference type="ARBA" id="ARBA00022574"/>
    </source>
</evidence>
<evidence type="ECO:0000256" key="6">
    <source>
        <dbReference type="PROSITE-ProRule" id="PRU00221"/>
    </source>
</evidence>
<dbReference type="PRINTS" id="PR00301">
    <property type="entry name" value="HEATSHOCK70"/>
</dbReference>
<keyword evidence="2" id="KW-0677">Repeat</keyword>
<accession>A0ABV9W151</accession>
<proteinExistence type="predicted"/>
<keyword evidence="10" id="KW-1185">Reference proteome</keyword>
<feature type="repeat" description="WD" evidence="6">
    <location>
        <begin position="569"/>
        <end position="610"/>
    </location>
</feature>
<dbReference type="EMBL" id="JBHSIU010000041">
    <property type="protein sequence ID" value="MFC5002293.1"/>
    <property type="molecule type" value="Genomic_DNA"/>
</dbReference>
<feature type="transmembrane region" description="Helical" evidence="8">
    <location>
        <begin position="457"/>
        <end position="478"/>
    </location>
</feature>
<dbReference type="Gene3D" id="2.130.10.10">
    <property type="entry name" value="YVTN repeat-like/Quinoprotein amine dehydrogenase"/>
    <property type="match status" value="2"/>
</dbReference>
<evidence type="ECO:0000256" key="5">
    <source>
        <dbReference type="ARBA" id="ARBA00023186"/>
    </source>
</evidence>
<dbReference type="PROSITE" id="PS50294">
    <property type="entry name" value="WD_REPEATS_REGION"/>
    <property type="match status" value="1"/>
</dbReference>
<dbReference type="PANTHER" id="PTHR19879">
    <property type="entry name" value="TRANSCRIPTION INITIATION FACTOR TFIID"/>
    <property type="match status" value="1"/>
</dbReference>
<dbReference type="RefSeq" id="WP_380120233.1">
    <property type="nucleotide sequence ID" value="NZ_JBHSIU010000041.1"/>
</dbReference>
<dbReference type="InterPro" id="IPR013126">
    <property type="entry name" value="Hsp_70_fam"/>
</dbReference>
<comment type="caution">
    <text evidence="9">The sequence shown here is derived from an EMBL/GenBank/DDBJ whole genome shotgun (WGS) entry which is preliminary data.</text>
</comment>
<sequence>MADPGFRLGIDLGTSNTVACVRLGAAAVTPLLFDASPLLASAVFVGTDGAVLTGADAARAAGAAPAGFEPSPKQRIDDGSVWLGERAVPVVELLGAVLDRVASEARRVAGSDPAETVLTYPAGWSSARLAVLAEAARQAGLGEVGLVREPVAAAAYFASVLGLRLPVGQGLVVYDFGAGTFDVSVVRRAETGVEVIAADGLTDAGGNDLDALVVDLLRTSTPASAEAWGRLDWPTTPADRRARRTLWLDARAAREQLTRHARADVHIPVADVDGHVTREEFERAARPLLDRTVALTVATLRASGVRRDDIGGVLLVGGSSRTPLAASLLHRALGIAPTVLEQPELVVAYGSLHTPADLTSTTLPRLPAPTTQLLAPAPASPAPASPSPVSPAPVSPAPVSPAPVSPATPVVPAPRPAPDTALQAPAVIQAAPPTAPPPMTEPAPRTPATTAPSRRRMVAFVGAAVLLLVATAAFAVWYRQRPDNADGLANDSEVIGMVFSPDGKTLTTVTNFGQVRLVNLATRKTVIKFSTATNTRFGLSADGKTVAVTNARGTVIQVWDVPTGRSITTLTSTKPIEALALSPDANTVAAALSDDGAQLWNARTGAPIATLPGNFFLASLAFTPDSTTLATTPDRDTKQLRLWDIKTHTVTATITPDAGEVFGQIMFGINSNTLVTNNWRQGKSQVWDVSTTKAVTTLNGSTTGILAFTPNGETLATGTNDEDDGDHLAQLRNAATGAVTATLTGHTGKVVCAAFSPDGKTLATGSFDHTVRLWDVATGQPR</sequence>
<keyword evidence="4" id="KW-0067">ATP-binding</keyword>
<dbReference type="SUPFAM" id="SSF53067">
    <property type="entry name" value="Actin-like ATPase domain"/>
    <property type="match status" value="2"/>
</dbReference>
<evidence type="ECO:0000256" key="4">
    <source>
        <dbReference type="ARBA" id="ARBA00022840"/>
    </source>
</evidence>
<dbReference type="PROSITE" id="PS50082">
    <property type="entry name" value="WD_REPEATS_2"/>
    <property type="match status" value="2"/>
</dbReference>
<keyword evidence="8" id="KW-0812">Transmembrane</keyword>
<feature type="repeat" description="WD" evidence="6">
    <location>
        <begin position="743"/>
        <end position="782"/>
    </location>
</feature>
<keyword evidence="8" id="KW-1133">Transmembrane helix</keyword>
<dbReference type="InterPro" id="IPR019775">
    <property type="entry name" value="WD40_repeat_CS"/>
</dbReference>
<dbReference type="Gene3D" id="3.30.420.40">
    <property type="match status" value="2"/>
</dbReference>
<feature type="compositionally biased region" description="Pro residues" evidence="7">
    <location>
        <begin position="378"/>
        <end position="417"/>
    </location>
</feature>
<feature type="compositionally biased region" description="Pro residues" evidence="7">
    <location>
        <begin position="433"/>
        <end position="445"/>
    </location>
</feature>
<name>A0ABV9W151_9ACTN</name>
<dbReference type="SMART" id="SM00320">
    <property type="entry name" value="WD40"/>
    <property type="match status" value="5"/>
</dbReference>
<dbReference type="PANTHER" id="PTHR19879:SF9">
    <property type="entry name" value="TRANSCRIPTION INITIATION FACTOR TFIID SUBUNIT 5"/>
    <property type="match status" value="1"/>
</dbReference>
<feature type="region of interest" description="Disordered" evidence="7">
    <location>
        <begin position="360"/>
        <end position="451"/>
    </location>
</feature>
<evidence type="ECO:0000256" key="7">
    <source>
        <dbReference type="SAM" id="MobiDB-lite"/>
    </source>
</evidence>
<dbReference type="Gene3D" id="3.90.640.10">
    <property type="entry name" value="Actin, Chain A, domain 4"/>
    <property type="match status" value="1"/>
</dbReference>
<keyword evidence="1 6" id="KW-0853">WD repeat</keyword>
<dbReference type="InterPro" id="IPR001680">
    <property type="entry name" value="WD40_rpt"/>
</dbReference>
<dbReference type="InterPro" id="IPR011047">
    <property type="entry name" value="Quinoprotein_ADH-like_sf"/>
</dbReference>
<gene>
    <name evidence="9" type="ORF">ACFPIJ_31230</name>
</gene>
<feature type="compositionally biased region" description="Low complexity" evidence="7">
    <location>
        <begin position="360"/>
        <end position="377"/>
    </location>
</feature>
<keyword evidence="8" id="KW-0472">Membrane</keyword>
<evidence type="ECO:0000313" key="9">
    <source>
        <dbReference type="EMBL" id="MFC5002293.1"/>
    </source>
</evidence>
<dbReference type="InterPro" id="IPR043129">
    <property type="entry name" value="ATPase_NBD"/>
</dbReference>
<dbReference type="Pfam" id="PF00400">
    <property type="entry name" value="WD40"/>
    <property type="match status" value="1"/>
</dbReference>
<dbReference type="PROSITE" id="PS00678">
    <property type="entry name" value="WD_REPEATS_1"/>
    <property type="match status" value="2"/>
</dbReference>
<reference evidence="10" key="1">
    <citation type="journal article" date="2019" name="Int. J. Syst. Evol. Microbiol.">
        <title>The Global Catalogue of Microorganisms (GCM) 10K type strain sequencing project: providing services to taxonomists for standard genome sequencing and annotation.</title>
        <authorList>
            <consortium name="The Broad Institute Genomics Platform"/>
            <consortium name="The Broad Institute Genome Sequencing Center for Infectious Disease"/>
            <person name="Wu L."/>
            <person name="Ma J."/>
        </authorList>
    </citation>
    <scope>NUCLEOTIDE SEQUENCE [LARGE SCALE GENOMIC DNA]</scope>
    <source>
        <strain evidence="10">CGMCC 4.7152</strain>
    </source>
</reference>
<keyword evidence="3" id="KW-0547">Nucleotide-binding</keyword>
<evidence type="ECO:0000256" key="2">
    <source>
        <dbReference type="ARBA" id="ARBA00022737"/>
    </source>
</evidence>
<dbReference type="InterPro" id="IPR015943">
    <property type="entry name" value="WD40/YVTN_repeat-like_dom_sf"/>
</dbReference>
<keyword evidence="5" id="KW-0143">Chaperone</keyword>
<organism evidence="9 10">
    <name type="scientific">Dactylosporangium cerinum</name>
    <dbReference type="NCBI Taxonomy" id="1434730"/>
    <lineage>
        <taxon>Bacteria</taxon>
        <taxon>Bacillati</taxon>
        <taxon>Actinomycetota</taxon>
        <taxon>Actinomycetes</taxon>
        <taxon>Micromonosporales</taxon>
        <taxon>Micromonosporaceae</taxon>
        <taxon>Dactylosporangium</taxon>
    </lineage>
</organism>